<dbReference type="EMBL" id="CADCTQ010000149">
    <property type="protein sequence ID" value="CAA9244098.1"/>
    <property type="molecule type" value="Genomic_DNA"/>
</dbReference>
<reference evidence="1" key="1">
    <citation type="submission" date="2020-02" db="EMBL/GenBank/DDBJ databases">
        <authorList>
            <person name="Meier V. D."/>
        </authorList>
    </citation>
    <scope>NUCLEOTIDE SEQUENCE</scope>
    <source>
        <strain evidence="1">AVDCRST_MAG56</strain>
    </source>
</reference>
<evidence type="ECO:0000313" key="1">
    <source>
        <dbReference type="EMBL" id="CAA9244098.1"/>
    </source>
</evidence>
<gene>
    <name evidence="1" type="ORF">AVDCRST_MAG56-1627</name>
</gene>
<accession>A0A6J4I866</accession>
<sequence>MDSLSELIRLVTKKRIKKVELFDESSRNKSSNYFKLFEGIHSGHYRSDQDAAKDIYDCDPSEKKYLILKTRLKQKLLNTLFFLDFEDESIPEYQNAQYECNKQLYCAKVLLMSGSKRIAIPTLEKTLRRAQETQLTDIELECAKILRGHFSTSNQYKEFLIFKGIAEQAEQKLHAENLSDKYYQELIAIYAKSKANRAKVKKLSEKYYKVLQEDFKRYDSIKLSMNYFRIRTMFHQFSDDYQAAVEATNQTEEYVRRTLKFQPPSRLEELAIQKMNFYLHLKDFARGEAHAKSAATVFEEGNANWFTFQEYYFLLCMHSEQYMRAAEVFHSVVDRPNFRLLPDGKKERWRVFQAYIHYIYKTQKIREIRPVIQNAKTHFRLNEFLLEKPAFAKEKRGLNSAILSIQVLFLLEKMEIEPLNACVSALEEYCRRYPKKDGNFRSECFINLLVNMKNENYRFYQTRKASEKFYEEMKSLMMEYHGGNRALEVLPYEFMWNRVLEKLKSYKYG</sequence>
<protein>
    <submittedName>
        <fullName evidence="1">Uncharacterized protein</fullName>
    </submittedName>
</protein>
<organism evidence="1">
    <name type="scientific">uncultured Cytophagales bacterium</name>
    <dbReference type="NCBI Taxonomy" id="158755"/>
    <lineage>
        <taxon>Bacteria</taxon>
        <taxon>Pseudomonadati</taxon>
        <taxon>Bacteroidota</taxon>
        <taxon>Sphingobacteriia</taxon>
        <taxon>Sphingobacteriales</taxon>
        <taxon>environmental samples</taxon>
    </lineage>
</organism>
<proteinExistence type="predicted"/>
<dbReference type="AlphaFoldDB" id="A0A6J4I866"/>
<name>A0A6J4I866_9SPHI</name>